<sequence length="248" mass="27789">MEGIPGKIKAVVEAKRHWRTASQVKSGALLGLTTELKKVKEQFALLAVAMGAGTVEEVAQVKKTISARKGRVEEERRKEAEVKKIEASKRAVEAENRREQAHLKEAEKVAAQRKLVRESQRRAWEACEETLAGLARKDKAALGEDELIELGVKIKEAKAMKERIERETKQPLEIKIGRSRQVVNGEILKTIEVAMGHMQAIDSKEKVELETAVGKVNMLLRRTGVILDHTVWVVMVRAGTGYFEDESY</sequence>
<reference evidence="2 3" key="1">
    <citation type="journal article" date="2018" name="Nat. Ecol. Evol.">
        <title>Pezizomycetes genomes reveal the molecular basis of ectomycorrhizal truffle lifestyle.</title>
        <authorList>
            <person name="Murat C."/>
            <person name="Payen T."/>
            <person name="Noel B."/>
            <person name="Kuo A."/>
            <person name="Morin E."/>
            <person name="Chen J."/>
            <person name="Kohler A."/>
            <person name="Krizsan K."/>
            <person name="Balestrini R."/>
            <person name="Da Silva C."/>
            <person name="Montanini B."/>
            <person name="Hainaut M."/>
            <person name="Levati E."/>
            <person name="Barry K.W."/>
            <person name="Belfiori B."/>
            <person name="Cichocki N."/>
            <person name="Clum A."/>
            <person name="Dockter R.B."/>
            <person name="Fauchery L."/>
            <person name="Guy J."/>
            <person name="Iotti M."/>
            <person name="Le Tacon F."/>
            <person name="Lindquist E.A."/>
            <person name="Lipzen A."/>
            <person name="Malagnac F."/>
            <person name="Mello A."/>
            <person name="Molinier V."/>
            <person name="Miyauchi S."/>
            <person name="Poulain J."/>
            <person name="Riccioni C."/>
            <person name="Rubini A."/>
            <person name="Sitrit Y."/>
            <person name="Splivallo R."/>
            <person name="Traeger S."/>
            <person name="Wang M."/>
            <person name="Zifcakova L."/>
            <person name="Wipf D."/>
            <person name="Zambonelli A."/>
            <person name="Paolocci F."/>
            <person name="Nowrousian M."/>
            <person name="Ottonello S."/>
            <person name="Baldrian P."/>
            <person name="Spatafora J.W."/>
            <person name="Henrissat B."/>
            <person name="Nagy L.G."/>
            <person name="Aury J.M."/>
            <person name="Wincker P."/>
            <person name="Grigoriev I.V."/>
            <person name="Bonfante P."/>
            <person name="Martin F.M."/>
        </authorList>
    </citation>
    <scope>NUCLEOTIDE SEQUENCE [LARGE SCALE GENOMIC DNA]</scope>
    <source>
        <strain evidence="2 3">ATCC MYA-4762</strain>
    </source>
</reference>
<gene>
    <name evidence="2" type="ORF">L211DRAFT_852448</name>
</gene>
<evidence type="ECO:0000313" key="2">
    <source>
        <dbReference type="EMBL" id="RPB20336.1"/>
    </source>
</evidence>
<name>A0A3N4LCC5_9PEZI</name>
<evidence type="ECO:0000256" key="1">
    <source>
        <dbReference type="SAM" id="Coils"/>
    </source>
</evidence>
<feature type="coiled-coil region" evidence="1">
    <location>
        <begin position="75"/>
        <end position="109"/>
    </location>
</feature>
<dbReference type="EMBL" id="ML121574">
    <property type="protein sequence ID" value="RPB20336.1"/>
    <property type="molecule type" value="Genomic_DNA"/>
</dbReference>
<dbReference type="InParanoid" id="A0A3N4LCC5"/>
<dbReference type="Proteomes" id="UP000267821">
    <property type="component" value="Unassembled WGS sequence"/>
</dbReference>
<evidence type="ECO:0000313" key="3">
    <source>
        <dbReference type="Proteomes" id="UP000267821"/>
    </source>
</evidence>
<protein>
    <submittedName>
        <fullName evidence="2">Uncharacterized protein</fullName>
    </submittedName>
</protein>
<keyword evidence="3" id="KW-1185">Reference proteome</keyword>
<accession>A0A3N4LCC5</accession>
<proteinExistence type="predicted"/>
<keyword evidence="1" id="KW-0175">Coiled coil</keyword>
<organism evidence="2 3">
    <name type="scientific">Terfezia boudieri ATCC MYA-4762</name>
    <dbReference type="NCBI Taxonomy" id="1051890"/>
    <lineage>
        <taxon>Eukaryota</taxon>
        <taxon>Fungi</taxon>
        <taxon>Dikarya</taxon>
        <taxon>Ascomycota</taxon>
        <taxon>Pezizomycotina</taxon>
        <taxon>Pezizomycetes</taxon>
        <taxon>Pezizales</taxon>
        <taxon>Pezizaceae</taxon>
        <taxon>Terfezia</taxon>
    </lineage>
</organism>
<dbReference type="AlphaFoldDB" id="A0A3N4LCC5"/>